<evidence type="ECO:0008006" key="2">
    <source>
        <dbReference type="Google" id="ProtNLM"/>
    </source>
</evidence>
<gene>
    <name evidence="1" type="ORF">Tci_536488</name>
</gene>
<comment type="caution">
    <text evidence="1">The sequence shown here is derived from an EMBL/GenBank/DDBJ whole genome shotgun (WGS) entry which is preliminary data.</text>
</comment>
<evidence type="ECO:0000313" key="1">
    <source>
        <dbReference type="EMBL" id="GEZ64515.1"/>
    </source>
</evidence>
<organism evidence="1">
    <name type="scientific">Tanacetum cinerariifolium</name>
    <name type="common">Dalmatian daisy</name>
    <name type="synonym">Chrysanthemum cinerariifolium</name>
    <dbReference type="NCBI Taxonomy" id="118510"/>
    <lineage>
        <taxon>Eukaryota</taxon>
        <taxon>Viridiplantae</taxon>
        <taxon>Streptophyta</taxon>
        <taxon>Embryophyta</taxon>
        <taxon>Tracheophyta</taxon>
        <taxon>Spermatophyta</taxon>
        <taxon>Magnoliopsida</taxon>
        <taxon>eudicotyledons</taxon>
        <taxon>Gunneridae</taxon>
        <taxon>Pentapetalae</taxon>
        <taxon>asterids</taxon>
        <taxon>campanulids</taxon>
        <taxon>Asterales</taxon>
        <taxon>Asteraceae</taxon>
        <taxon>Asteroideae</taxon>
        <taxon>Anthemideae</taxon>
        <taxon>Anthemidinae</taxon>
        <taxon>Tanacetum</taxon>
    </lineage>
</organism>
<accession>A0A699INA7</accession>
<proteinExistence type="predicted"/>
<protein>
    <recommendedName>
        <fullName evidence="2">Reverse transcriptase domain-containing protein</fullName>
    </recommendedName>
</protein>
<name>A0A699INA7_TANCI</name>
<sequence>NFPAFSSHDDENYTILITPEEPDKSLSMGDEHLDTIPEMESDKVIKSSVEDLIPIPSEYEGILDNTCDVPFRDNYPPLDVSEDQFEDFFDSNDDSTSIDDDYFSTENIDYIKLLPPVSELVSLKEVKDDNFREKLMNINLLIAKIKSLNDNPTPNHVFKSLSPFPIPVEDSNSFLDKSDTSLSYSDNSLPEFETFSNHTEETNSGDRLFLITFLINI</sequence>
<dbReference type="AlphaFoldDB" id="A0A699INA7"/>
<feature type="non-terminal residue" evidence="1">
    <location>
        <position position="1"/>
    </location>
</feature>
<reference evidence="1" key="1">
    <citation type="journal article" date="2019" name="Sci. Rep.">
        <title>Draft genome of Tanacetum cinerariifolium, the natural source of mosquito coil.</title>
        <authorList>
            <person name="Yamashiro T."/>
            <person name="Shiraishi A."/>
            <person name="Satake H."/>
            <person name="Nakayama K."/>
        </authorList>
    </citation>
    <scope>NUCLEOTIDE SEQUENCE</scope>
</reference>
<dbReference type="EMBL" id="BKCJ010304719">
    <property type="protein sequence ID" value="GEZ64515.1"/>
    <property type="molecule type" value="Genomic_DNA"/>
</dbReference>